<dbReference type="InterPro" id="IPR025612">
    <property type="entry name" value="YqjK"/>
</dbReference>
<dbReference type="EMBL" id="WUTS01000001">
    <property type="protein sequence ID" value="NAW11410.1"/>
    <property type="molecule type" value="Genomic_DNA"/>
</dbReference>
<sequence length="97" mass="10947">MTADTEAPLSRAQRKAELEARIEQQRVDILVAVNRWNTAAESIDSGWHALMRFKVPLYAIGGVLMLGIGKNHSRLIRYGRRATASALMFNRLRRLLG</sequence>
<reference evidence="1 2" key="1">
    <citation type="submission" date="2019-12" db="EMBL/GenBank/DDBJ databases">
        <title>Draft genome sequencing of Halomonas icarensis D1-1.</title>
        <authorList>
            <person name="Pandiyan K."/>
            <person name="Kushwaha P."/>
            <person name="Gowdham M."/>
            <person name="Chakdar H."/>
            <person name="Singh A."/>
            <person name="Kumar M."/>
            <person name="Saxena A.K."/>
        </authorList>
    </citation>
    <scope>NUCLEOTIDE SEQUENCE [LARGE SCALE GENOMIC DNA]</scope>
    <source>
        <strain evidence="1 2">D1-1</strain>
    </source>
</reference>
<evidence type="ECO:0000313" key="1">
    <source>
        <dbReference type="EMBL" id="NAW11410.1"/>
    </source>
</evidence>
<proteinExistence type="predicted"/>
<comment type="caution">
    <text evidence="1">The sequence shown here is derived from an EMBL/GenBank/DDBJ whole genome shotgun (WGS) entry which is preliminary data.</text>
</comment>
<gene>
    <name evidence="1" type="ORF">GRB80_00970</name>
</gene>
<organism evidence="1 2">
    <name type="scientific">Halomonas icarae</name>
    <dbReference type="NCBI Taxonomy" id="2691040"/>
    <lineage>
        <taxon>Bacteria</taxon>
        <taxon>Pseudomonadati</taxon>
        <taxon>Pseudomonadota</taxon>
        <taxon>Gammaproteobacteria</taxon>
        <taxon>Oceanospirillales</taxon>
        <taxon>Halomonadaceae</taxon>
        <taxon>Halomonas</taxon>
    </lineage>
</organism>
<evidence type="ECO:0008006" key="3">
    <source>
        <dbReference type="Google" id="ProtNLM"/>
    </source>
</evidence>
<dbReference type="RefSeq" id="WP_161422233.1">
    <property type="nucleotide sequence ID" value="NZ_JARWMY010000002.1"/>
</dbReference>
<protein>
    <recommendedName>
        <fullName evidence="3">YqjK-like family protein</fullName>
    </recommendedName>
</protein>
<dbReference type="Pfam" id="PF13997">
    <property type="entry name" value="YqjK"/>
    <property type="match status" value="1"/>
</dbReference>
<accession>A0A7X4VW51</accession>
<dbReference type="Proteomes" id="UP000448235">
    <property type="component" value="Unassembled WGS sequence"/>
</dbReference>
<keyword evidence="2" id="KW-1185">Reference proteome</keyword>
<evidence type="ECO:0000313" key="2">
    <source>
        <dbReference type="Proteomes" id="UP000448235"/>
    </source>
</evidence>
<dbReference type="AlphaFoldDB" id="A0A7X4VW51"/>
<name>A0A7X4VW51_9GAMM</name>